<reference evidence="1 2" key="1">
    <citation type="submission" date="2018-04" db="EMBL/GenBank/DDBJ databases">
        <title>Genomic Encyclopedia of Type Strains, Phase IV (KMG-IV): sequencing the most valuable type-strain genomes for metagenomic binning, comparative biology and taxonomic classification.</title>
        <authorList>
            <person name="Goeker M."/>
        </authorList>
    </citation>
    <scope>NUCLEOTIDE SEQUENCE [LARGE SCALE GENOMIC DNA]</scope>
    <source>
        <strain evidence="1 2">DSM 7138</strain>
    </source>
</reference>
<dbReference type="OrthoDB" id="8456755at2"/>
<comment type="caution">
    <text evidence="1">The sequence shown here is derived from an EMBL/GenBank/DDBJ whole genome shotgun (WGS) entry which is preliminary data.</text>
</comment>
<protein>
    <submittedName>
        <fullName evidence="1">Uncharacterized protein</fullName>
    </submittedName>
</protein>
<dbReference type="Proteomes" id="UP000241247">
    <property type="component" value="Unassembled WGS sequence"/>
</dbReference>
<sequence>MFYMGGVTLGYFSPRATDTDTAPEQPALPAVNSVDRPKNRLSAVIKAMFAREIARRQPHVWPIHVFY</sequence>
<evidence type="ECO:0000313" key="1">
    <source>
        <dbReference type="EMBL" id="PTM96231.1"/>
    </source>
</evidence>
<organism evidence="1 2">
    <name type="scientific">Mycoplana dimorpha</name>
    <dbReference type="NCBI Taxonomy" id="28320"/>
    <lineage>
        <taxon>Bacteria</taxon>
        <taxon>Pseudomonadati</taxon>
        <taxon>Pseudomonadota</taxon>
        <taxon>Alphaproteobacteria</taxon>
        <taxon>Hyphomicrobiales</taxon>
        <taxon>Rhizobiaceae</taxon>
        <taxon>Mycoplana</taxon>
    </lineage>
</organism>
<keyword evidence="2" id="KW-1185">Reference proteome</keyword>
<accession>A0A2T5BB71</accession>
<gene>
    <name evidence="1" type="ORF">C7449_103245</name>
</gene>
<dbReference type="AlphaFoldDB" id="A0A2T5BB71"/>
<proteinExistence type="predicted"/>
<name>A0A2T5BB71_MYCDI</name>
<dbReference type="EMBL" id="PZZZ01000003">
    <property type="protein sequence ID" value="PTM96231.1"/>
    <property type="molecule type" value="Genomic_DNA"/>
</dbReference>
<evidence type="ECO:0000313" key="2">
    <source>
        <dbReference type="Proteomes" id="UP000241247"/>
    </source>
</evidence>
<dbReference type="RefSeq" id="WP_108002303.1">
    <property type="nucleotide sequence ID" value="NZ_JBHEEX010000002.1"/>
</dbReference>